<accession>A0ABV3Z8T4</accession>
<evidence type="ECO:0000313" key="2">
    <source>
        <dbReference type="Proteomes" id="UP001560573"/>
    </source>
</evidence>
<evidence type="ECO:0000313" key="1">
    <source>
        <dbReference type="EMBL" id="MEX6686015.1"/>
    </source>
</evidence>
<protein>
    <recommendedName>
        <fullName evidence="3">Hemerythrin-like domain-containing protein</fullName>
    </recommendedName>
</protein>
<gene>
    <name evidence="1" type="ORF">QTN47_00830</name>
</gene>
<comment type="caution">
    <text evidence="1">The sequence shown here is derived from an EMBL/GenBank/DDBJ whole genome shotgun (WGS) entry which is preliminary data.</text>
</comment>
<proteinExistence type="predicted"/>
<dbReference type="Gene3D" id="1.20.120.520">
    <property type="entry name" value="nmb1532 protein domain like"/>
    <property type="match status" value="1"/>
</dbReference>
<name>A0ABV3Z8T4_9BACT</name>
<keyword evidence="2" id="KW-1185">Reference proteome</keyword>
<sequence>MHFKGPRNSVEQVLRPDSIMHIIESEYHQKINECCNIVNDFVLQHSHGDDVDLSVSELLHLLIAKLSDEIKHLTLKESGILYPIIKKDLKNTTGKVTIDRQIFESIKTRHLVISELIKRIKRLFNDQNELLDLNDDWKIFFETLMLLEEKIYEWIYLEQDLLFPQLTGTLPAAQAN</sequence>
<organism evidence="1 2">
    <name type="scientific">Danxiaibacter flavus</name>
    <dbReference type="NCBI Taxonomy" id="3049108"/>
    <lineage>
        <taxon>Bacteria</taxon>
        <taxon>Pseudomonadati</taxon>
        <taxon>Bacteroidota</taxon>
        <taxon>Chitinophagia</taxon>
        <taxon>Chitinophagales</taxon>
        <taxon>Chitinophagaceae</taxon>
        <taxon>Danxiaibacter</taxon>
    </lineage>
</organism>
<evidence type="ECO:0008006" key="3">
    <source>
        <dbReference type="Google" id="ProtNLM"/>
    </source>
</evidence>
<dbReference type="Proteomes" id="UP001560573">
    <property type="component" value="Unassembled WGS sequence"/>
</dbReference>
<reference evidence="1 2" key="1">
    <citation type="submission" date="2023-07" db="EMBL/GenBank/DDBJ databases">
        <authorList>
            <person name="Lian W.-H."/>
        </authorList>
    </citation>
    <scope>NUCLEOTIDE SEQUENCE [LARGE SCALE GENOMIC DNA]</scope>
    <source>
        <strain evidence="1 2">SYSU DXS3180</strain>
    </source>
</reference>
<dbReference type="RefSeq" id="WP_369327404.1">
    <property type="nucleotide sequence ID" value="NZ_JAULBC010000001.1"/>
</dbReference>
<dbReference type="EMBL" id="JAULBC010000001">
    <property type="protein sequence ID" value="MEX6686015.1"/>
    <property type="molecule type" value="Genomic_DNA"/>
</dbReference>